<dbReference type="HOGENOM" id="CLU_018483_3_0_9"/>
<protein>
    <submittedName>
        <fullName evidence="6">Prophage lsa1 DNA primase</fullName>
    </submittedName>
</protein>
<keyword evidence="1" id="KW-0547">Nucleotide-binding</keyword>
<dbReference type="InterPro" id="IPR045455">
    <property type="entry name" value="NrS-1_pol-like_helicase"/>
</dbReference>
<accession>Q38Y30</accession>
<dbReference type="SMART" id="SM00885">
    <property type="entry name" value="D5_N"/>
    <property type="match status" value="1"/>
</dbReference>
<dbReference type="GO" id="GO:0005524">
    <property type="term" value="F:ATP binding"/>
    <property type="evidence" value="ECO:0007669"/>
    <property type="project" value="UniProtKB-KW"/>
</dbReference>
<evidence type="ECO:0000313" key="6">
    <source>
        <dbReference type="EMBL" id="CAI54899.1"/>
    </source>
</evidence>
<dbReference type="InterPro" id="IPR006500">
    <property type="entry name" value="Helicase_put_C_phage/plasmid"/>
</dbReference>
<evidence type="ECO:0000256" key="2">
    <source>
        <dbReference type="ARBA" id="ARBA00022801"/>
    </source>
</evidence>
<keyword evidence="7" id="KW-1185">Reference proteome</keyword>
<dbReference type="NCBIfam" id="TIGR01613">
    <property type="entry name" value="primase_Cterm"/>
    <property type="match status" value="1"/>
</dbReference>
<dbReference type="EMBL" id="CR936503">
    <property type="protein sequence ID" value="CAI54899.1"/>
    <property type="molecule type" value="Genomic_DNA"/>
</dbReference>
<dbReference type="InterPro" id="IPR004968">
    <property type="entry name" value="DNA_primase/NTPase_C"/>
</dbReference>
<dbReference type="PANTHER" id="PTHR35372:SF2">
    <property type="entry name" value="SF3 HELICASE DOMAIN-CONTAINING PROTEIN"/>
    <property type="match status" value="1"/>
</dbReference>
<keyword evidence="2" id="KW-0378">Hydrolase</keyword>
<dbReference type="GO" id="GO:0016787">
    <property type="term" value="F:hydrolase activity"/>
    <property type="evidence" value="ECO:0007669"/>
    <property type="project" value="UniProtKB-KW"/>
</dbReference>
<dbReference type="Gene3D" id="3.40.50.300">
    <property type="entry name" value="P-loop containing nucleotide triphosphate hydrolases"/>
    <property type="match status" value="1"/>
</dbReference>
<dbReference type="Pfam" id="PF03288">
    <property type="entry name" value="Pox_D5"/>
    <property type="match status" value="1"/>
</dbReference>
<evidence type="ECO:0000256" key="4">
    <source>
        <dbReference type="ARBA" id="ARBA00022840"/>
    </source>
</evidence>
<dbReference type="Proteomes" id="UP000002707">
    <property type="component" value="Chromosome"/>
</dbReference>
<dbReference type="Pfam" id="PF19263">
    <property type="entry name" value="DUF5906"/>
    <property type="match status" value="1"/>
</dbReference>
<dbReference type="AlphaFoldDB" id="Q38Y30"/>
<dbReference type="Pfam" id="PF08706">
    <property type="entry name" value="D5_N"/>
    <property type="match status" value="1"/>
</dbReference>
<dbReference type="eggNOG" id="COG3378">
    <property type="taxonomic scope" value="Bacteria"/>
</dbReference>
<keyword evidence="4" id="KW-0067">ATP-binding</keyword>
<dbReference type="SUPFAM" id="SSF52540">
    <property type="entry name" value="P-loop containing nucleoside triphosphate hydrolases"/>
    <property type="match status" value="1"/>
</dbReference>
<gene>
    <name evidence="6" type="ordered locus">LCA_0595</name>
</gene>
<evidence type="ECO:0000256" key="1">
    <source>
        <dbReference type="ARBA" id="ARBA00022741"/>
    </source>
</evidence>
<keyword evidence="3" id="KW-0347">Helicase</keyword>
<dbReference type="InterPro" id="IPR027417">
    <property type="entry name" value="P-loop_NTPase"/>
</dbReference>
<dbReference type="InterPro" id="IPR051620">
    <property type="entry name" value="ORF904-like_C"/>
</dbReference>
<dbReference type="RefSeq" id="WP_011374304.1">
    <property type="nucleotide sequence ID" value="NC_007576.1"/>
</dbReference>
<reference evidence="7" key="1">
    <citation type="journal article" date="2005" name="Nat. Biotechnol.">
        <title>The complete genome sequence of the meat-borne lactic acid bacterium Lactobacillus sakei 23K.</title>
        <authorList>
            <person name="Chaillou S."/>
            <person name="Champomier-Verges M.-C."/>
            <person name="Cornet M."/>
            <person name="Crutz-Le Coq A.-M."/>
            <person name="Dudez A.-M."/>
            <person name="Martin V."/>
            <person name="Beaufils S."/>
            <person name="Darbon-Rongere E."/>
            <person name="Bossy R."/>
            <person name="Loux V."/>
            <person name="Zagorec M."/>
        </authorList>
    </citation>
    <scope>NUCLEOTIDE SEQUENCE [LARGE SCALE GENOMIC DNA]</scope>
    <source>
        <strain evidence="7">23K</strain>
    </source>
</reference>
<evidence type="ECO:0000256" key="3">
    <source>
        <dbReference type="ARBA" id="ARBA00022806"/>
    </source>
</evidence>
<dbReference type="InterPro" id="IPR014015">
    <property type="entry name" value="Helicase_SF3_DNA-vir"/>
</dbReference>
<dbReference type="OrthoDB" id="9763644at2"/>
<name>Q38Y30_LATSS</name>
<evidence type="ECO:0000313" key="7">
    <source>
        <dbReference type="Proteomes" id="UP000002707"/>
    </source>
</evidence>
<dbReference type="GO" id="GO:0004386">
    <property type="term" value="F:helicase activity"/>
    <property type="evidence" value="ECO:0007669"/>
    <property type="project" value="UniProtKB-KW"/>
</dbReference>
<dbReference type="PANTHER" id="PTHR35372">
    <property type="entry name" value="ATP BINDING PROTEIN-RELATED"/>
    <property type="match status" value="1"/>
</dbReference>
<dbReference type="InterPro" id="IPR014818">
    <property type="entry name" value="Phage/plasmid_primase_P4_C"/>
</dbReference>
<dbReference type="PROSITE" id="PS51206">
    <property type="entry name" value="SF3_HELICASE_1"/>
    <property type="match status" value="1"/>
</dbReference>
<dbReference type="KEGG" id="lsa:LCA_0595"/>
<dbReference type="STRING" id="314315.LCA_0595"/>
<sequence>MQLDQLVALQEQEATKPTTMASLTSRLQRLGEQWRDDHTEVNEKGKAKVPRVTPRAVADILEKECHFTNIGDANKQQLFIYNMAEGLYMKDKQLINRLILSVERNLNMRQCRDVYFYLETDSKRSNLSDRKELIIVNNGVFNKNTKELEPFTPDHVFISKISTNYNPNAKEPTMQGWRFSKWVTELSDGQRDKETLIWQMIASAVNANYSPETAFFLIDDGRGHTGKGTLQQILINLVGEQNCASLKLKEFDERFKLATIFGKALVIGDDNDPNSYVDSVANFKSVTTGDVVSVESKGVDALSIRMTPTIIQSMNGAPKFKDITGGFKRRLRAIKMLHQYDTSNVNRDIKDKYIYDNQVLEYILFKALQIDLDTIIETTESNQTIYEIALDNDSILDFFESEIVELSSTRLPITYLFNLFRCWCDINNSPTKIKQRTFTTRLIPIMEKAGWQYNKKDLRPLEGFHSMDLDRLKRMDKDGRYMVTINEHNRQGLFFKE</sequence>
<proteinExistence type="predicted"/>
<organism evidence="6 7">
    <name type="scientific">Latilactobacillus sakei subsp. sakei (strain 23K)</name>
    <name type="common">Lactobacillus sakei subsp. sakei</name>
    <dbReference type="NCBI Taxonomy" id="314315"/>
    <lineage>
        <taxon>Bacteria</taxon>
        <taxon>Bacillati</taxon>
        <taxon>Bacillota</taxon>
        <taxon>Bacilli</taxon>
        <taxon>Lactobacillales</taxon>
        <taxon>Lactobacillaceae</taxon>
        <taxon>Latilactobacillus</taxon>
    </lineage>
</organism>
<evidence type="ECO:0000259" key="5">
    <source>
        <dbReference type="PROSITE" id="PS51206"/>
    </source>
</evidence>
<feature type="domain" description="SF3 helicase" evidence="5">
    <location>
        <begin position="192"/>
        <end position="349"/>
    </location>
</feature>